<dbReference type="EMBL" id="JAXOVC010000012">
    <property type="protein sequence ID" value="KAK4495166.1"/>
    <property type="molecule type" value="Genomic_DNA"/>
</dbReference>
<dbReference type="PANTHER" id="PTHR10622:SF10">
    <property type="entry name" value="HET DOMAIN-CONTAINING PROTEIN"/>
    <property type="match status" value="1"/>
</dbReference>
<protein>
    <recommendedName>
        <fullName evidence="1">Heterokaryon incompatibility domain-containing protein</fullName>
    </recommendedName>
</protein>
<keyword evidence="3" id="KW-1185">Reference proteome</keyword>
<reference evidence="2 3" key="1">
    <citation type="journal article" date="2023" name="G3 (Bethesda)">
        <title>A chromosome-level genome assembly of Zasmidium syzygii isolated from banana leaves.</title>
        <authorList>
            <person name="van Westerhoven A.C."/>
            <person name="Mehrabi R."/>
            <person name="Talebi R."/>
            <person name="Steentjes M.B.F."/>
            <person name="Corcolon B."/>
            <person name="Chong P.A."/>
            <person name="Kema G.H.J."/>
            <person name="Seidl M.F."/>
        </authorList>
    </citation>
    <scope>NUCLEOTIDE SEQUENCE [LARGE SCALE GENOMIC DNA]</scope>
    <source>
        <strain evidence="2 3">P124</strain>
    </source>
</reference>
<evidence type="ECO:0000259" key="1">
    <source>
        <dbReference type="Pfam" id="PF06985"/>
    </source>
</evidence>
<evidence type="ECO:0000313" key="3">
    <source>
        <dbReference type="Proteomes" id="UP001305779"/>
    </source>
</evidence>
<sequence length="498" mass="57105">MRLINVHTLEISTFADSEVPLYAALSHRWGRDEVEYHEFTDASARNKAGFAKIQNVCREVRDWSWSFKRRPPHGHTEQHRCERVHWVWIDTCCIDKRNFTEYAEAITSMWAWYKSAAFCIVYLRDVKQYKLRRDTLTAVRDSEWFERGWTLQELLAPRTLFFYSNNWKQVGSSAESDLMETISRASGIPARCMGNRGVKMKDISVAKRMSWASGRKTTKPEDLACCLLGMFEVYMPLMYGEGFRVAFQRLQRTIIECYDDESIFAFTPQSGQDGVLATNLRDFANCGNVIKCTRQQRLAYSISNRGLQFNATAIDVGSTIGSRRPRRRYAIDLNCAKQVSGDTKPVMCTLGLKRKGSRFIRDPEIERVFEAVSKAGVERRLNRGTWEWIPSQWFYIHVSKSGRSRRQREIVEEPDTVSGIFSKAIDWLSSHYPLEAFGLRPRPLDHTIADPGRNLTHGQGKDILGKPHGHPDIPSQYTAKVSAVSFCSPGAQIPVPVY</sequence>
<comment type="caution">
    <text evidence="2">The sequence shown here is derived from an EMBL/GenBank/DDBJ whole genome shotgun (WGS) entry which is preliminary data.</text>
</comment>
<feature type="domain" description="Heterokaryon incompatibility" evidence="1">
    <location>
        <begin position="22"/>
        <end position="127"/>
    </location>
</feature>
<gene>
    <name evidence="2" type="ORF">PRZ48_013493</name>
</gene>
<dbReference type="PANTHER" id="PTHR10622">
    <property type="entry name" value="HET DOMAIN-CONTAINING PROTEIN"/>
    <property type="match status" value="1"/>
</dbReference>
<accession>A0ABR0E162</accession>
<proteinExistence type="predicted"/>
<evidence type="ECO:0000313" key="2">
    <source>
        <dbReference type="EMBL" id="KAK4495166.1"/>
    </source>
</evidence>
<dbReference type="Proteomes" id="UP001305779">
    <property type="component" value="Unassembled WGS sequence"/>
</dbReference>
<dbReference type="Pfam" id="PF06985">
    <property type="entry name" value="HET"/>
    <property type="match status" value="1"/>
</dbReference>
<organism evidence="2 3">
    <name type="scientific">Zasmidium cellare</name>
    <name type="common">Wine cellar mold</name>
    <name type="synonym">Racodium cellare</name>
    <dbReference type="NCBI Taxonomy" id="395010"/>
    <lineage>
        <taxon>Eukaryota</taxon>
        <taxon>Fungi</taxon>
        <taxon>Dikarya</taxon>
        <taxon>Ascomycota</taxon>
        <taxon>Pezizomycotina</taxon>
        <taxon>Dothideomycetes</taxon>
        <taxon>Dothideomycetidae</taxon>
        <taxon>Mycosphaerellales</taxon>
        <taxon>Mycosphaerellaceae</taxon>
        <taxon>Zasmidium</taxon>
    </lineage>
</organism>
<dbReference type="InterPro" id="IPR010730">
    <property type="entry name" value="HET"/>
</dbReference>
<name>A0ABR0E162_ZASCE</name>